<feature type="region of interest" description="Disordered" evidence="3">
    <location>
        <begin position="256"/>
        <end position="295"/>
    </location>
</feature>
<evidence type="ECO:0000256" key="1">
    <source>
        <dbReference type="ARBA" id="ARBA00022737"/>
    </source>
</evidence>
<evidence type="ECO:0000256" key="3">
    <source>
        <dbReference type="SAM" id="MobiDB-lite"/>
    </source>
</evidence>
<organism evidence="4 5">
    <name type="scientific">Eptatretus burgeri</name>
    <name type="common">Inshore hagfish</name>
    <dbReference type="NCBI Taxonomy" id="7764"/>
    <lineage>
        <taxon>Eukaryota</taxon>
        <taxon>Metazoa</taxon>
        <taxon>Chordata</taxon>
        <taxon>Craniata</taxon>
        <taxon>Vertebrata</taxon>
        <taxon>Cyclostomata</taxon>
        <taxon>Myxini</taxon>
        <taxon>Myxiniformes</taxon>
        <taxon>Myxinidae</taxon>
        <taxon>Eptatretinae</taxon>
        <taxon>Eptatretus</taxon>
    </lineage>
</organism>
<name>A0A8C4WTD2_EPTBU</name>
<feature type="compositionally biased region" description="Polar residues" evidence="3">
    <location>
        <begin position="804"/>
        <end position="826"/>
    </location>
</feature>
<feature type="compositionally biased region" description="Polar residues" evidence="3">
    <location>
        <begin position="212"/>
        <end position="229"/>
    </location>
</feature>
<feature type="region of interest" description="Disordered" evidence="3">
    <location>
        <begin position="378"/>
        <end position="524"/>
    </location>
</feature>
<feature type="region of interest" description="Disordered" evidence="3">
    <location>
        <begin position="212"/>
        <end position="242"/>
    </location>
</feature>
<feature type="region of interest" description="Disordered" evidence="3">
    <location>
        <begin position="785"/>
        <end position="853"/>
    </location>
</feature>
<feature type="compositionally biased region" description="Low complexity" evidence="3">
    <location>
        <begin position="381"/>
        <end position="401"/>
    </location>
</feature>
<evidence type="ECO:0000256" key="2">
    <source>
        <dbReference type="ARBA" id="ARBA00023043"/>
    </source>
</evidence>
<dbReference type="InterPro" id="IPR033635">
    <property type="entry name" value="ANKS1/Caskin"/>
</dbReference>
<keyword evidence="5" id="KW-1185">Reference proteome</keyword>
<evidence type="ECO:0000313" key="4">
    <source>
        <dbReference type="Ensembl" id="ENSEBUP00000010337.1"/>
    </source>
</evidence>
<dbReference type="Ensembl" id="ENSEBUT00000010881.1">
    <property type="protein sequence ID" value="ENSEBUP00000010337.1"/>
    <property type="gene ID" value="ENSEBUG00000006662.1"/>
</dbReference>
<reference evidence="4" key="1">
    <citation type="submission" date="2025-08" db="UniProtKB">
        <authorList>
            <consortium name="Ensembl"/>
        </authorList>
    </citation>
    <scope>IDENTIFICATION</scope>
</reference>
<keyword evidence="1" id="KW-0677">Repeat</keyword>
<dbReference type="Proteomes" id="UP000694388">
    <property type="component" value="Unplaced"/>
</dbReference>
<dbReference type="PANTHER" id="PTHR24174:SF16">
    <property type="entry name" value="CASKIN-2"/>
    <property type="match status" value="1"/>
</dbReference>
<feature type="region of interest" description="Disordered" evidence="3">
    <location>
        <begin position="725"/>
        <end position="772"/>
    </location>
</feature>
<dbReference type="Pfam" id="PF16907">
    <property type="entry name" value="Caskin-Pro-rich"/>
    <property type="match status" value="1"/>
</dbReference>
<feature type="compositionally biased region" description="Polar residues" evidence="3">
    <location>
        <begin position="264"/>
        <end position="280"/>
    </location>
</feature>
<sequence>MPSTLYVSTSLCTFKDHTMPYEKSKPLCAGVLADLYYIRAWVMQNHLKFCRIVYCSQYKYPFLIGHQKKLMLAVRKLSEVQRAEQQARVESSVISTVEQRQPPNILTIGPQESIDTASPGDTCHSPRATKLTSFQDSELSSELQTAMISAYANTNNDRSNRVIQKSTNLVRQTSETIAYNRRDLSLRLQRTGNVQPGNGLRNASLESLERISSTQQENGKSGMAQNMRYNSLPRGPTRDGRAGSIQACLQGCTAPAVPPKPRPLQQQRSLPSQAAATLSAFSPPHTPTKKVSSSPTPAAILPEYTQYHGVTVAPATFVFPNPVSKFSKVKVGDAMHRVVYPQPDPPHSPLNCQQPCSHDGSGPTTQLSYILPQRQLSETQSPVVVSVPTASSLSSSDSAPTLKKRSHSLNRRRTSSDGEAEDQHTLSYNASMDIRSAGGEGNVNLGGSSKSPGTSAYATMGRRVGRSHSVRNRTGLEERGVNRSQSFVIRQKRRGPPPPPPKRSSSTVSTGTGQEDAITTTDRNNNMTIVTSTNTMTNSATSNVVRIPSMDDNMNKYLHNDLRSPLSVRSIAAMLEKSGLGGQAVFNLGTPGNAAYDGVTTSSIHLGSRPLATTTTGSSNIMDREGFTTDESDDFEFSACFIQDRESSIRKNETASWLRANCNVQEHGTESLITCDDLVVEQANHDETELKDIEEELDKLERPPSQASSTETIPFAEEGNLTIKQRPRGVCSPMKEAEDVTPEGSLREDECRNTQEGPSEHQPANAVTKNPTNLQLCPSEVHLNLTESGTVKRRPKGKEISPQKVLTQNSAYQNLQKDSRQQSLSQPRERDRATSALPGSGREKPAISPKPVFVSLGQQGPLAITKKPLVLSATALGE</sequence>
<dbReference type="GeneTree" id="ENSGT00940000158025"/>
<feature type="compositionally biased region" description="Basic residues" evidence="3">
    <location>
        <begin position="402"/>
        <end position="413"/>
    </location>
</feature>
<dbReference type="OMA" id="NANDRAC"/>
<feature type="compositionally biased region" description="Polar residues" evidence="3">
    <location>
        <begin position="350"/>
        <end position="366"/>
    </location>
</feature>
<accession>A0A8C4WTD2</accession>
<reference evidence="4" key="2">
    <citation type="submission" date="2025-09" db="UniProtKB">
        <authorList>
            <consortium name="Ensembl"/>
        </authorList>
    </citation>
    <scope>IDENTIFICATION</scope>
</reference>
<keyword evidence="2" id="KW-0040">ANK repeat</keyword>
<evidence type="ECO:0000313" key="5">
    <source>
        <dbReference type="Proteomes" id="UP000694388"/>
    </source>
</evidence>
<protein>
    <submittedName>
        <fullName evidence="4">Uncharacterized protein</fullName>
    </submittedName>
</protein>
<feature type="region of interest" description="Disordered" evidence="3">
    <location>
        <begin position="338"/>
        <end position="366"/>
    </location>
</feature>
<feature type="compositionally biased region" description="Polar residues" evidence="3">
    <location>
        <begin position="503"/>
        <end position="524"/>
    </location>
</feature>
<dbReference type="AlphaFoldDB" id="A0A8C4WTD2"/>
<dbReference type="PANTHER" id="PTHR24174">
    <property type="entry name" value="ANKYRIN REPEAT AND STERILE ALPHA MOTIF DOMAIN-CONTAINING PROTEIN 1"/>
    <property type="match status" value="1"/>
</dbReference>
<feature type="region of interest" description="Disordered" evidence="3">
    <location>
        <begin position="106"/>
        <end position="126"/>
    </location>
</feature>
<feature type="compositionally biased region" description="Polar residues" evidence="3">
    <location>
        <begin position="445"/>
        <end position="457"/>
    </location>
</feature>
<proteinExistence type="predicted"/>